<feature type="domain" description="K-box" evidence="7">
    <location>
        <begin position="85"/>
        <end position="175"/>
    </location>
</feature>
<dbReference type="InterPro" id="IPR002487">
    <property type="entry name" value="TF_Kbox"/>
</dbReference>
<dbReference type="PROSITE" id="PS51297">
    <property type="entry name" value="K_BOX"/>
    <property type="match status" value="1"/>
</dbReference>
<dbReference type="PANTHER" id="PTHR48019">
    <property type="entry name" value="SERUM RESPONSE FACTOR HOMOLOG"/>
    <property type="match status" value="1"/>
</dbReference>
<dbReference type="EMBL" id="LFYR01001927">
    <property type="protein sequence ID" value="KMZ58453.1"/>
    <property type="molecule type" value="Genomic_DNA"/>
</dbReference>
<dbReference type="OMA" id="NMCDLLE"/>
<evidence type="ECO:0000259" key="7">
    <source>
        <dbReference type="PROSITE" id="PS51297"/>
    </source>
</evidence>
<dbReference type="Proteomes" id="UP000036987">
    <property type="component" value="Unassembled WGS sequence"/>
</dbReference>
<comment type="subcellular location">
    <subcellularLocation>
        <location evidence="1">Nucleus</location>
    </subcellularLocation>
</comment>
<dbReference type="GO" id="GO:0000981">
    <property type="term" value="F:DNA-binding transcription factor activity, RNA polymerase II-specific"/>
    <property type="evidence" value="ECO:0000318"/>
    <property type="project" value="GO_Central"/>
</dbReference>
<feature type="domain" description="MADS-box" evidence="6">
    <location>
        <begin position="1"/>
        <end position="61"/>
    </location>
</feature>
<organism evidence="8 9">
    <name type="scientific">Zostera marina</name>
    <name type="common">Eelgrass</name>
    <dbReference type="NCBI Taxonomy" id="29655"/>
    <lineage>
        <taxon>Eukaryota</taxon>
        <taxon>Viridiplantae</taxon>
        <taxon>Streptophyta</taxon>
        <taxon>Embryophyta</taxon>
        <taxon>Tracheophyta</taxon>
        <taxon>Spermatophyta</taxon>
        <taxon>Magnoliopsida</taxon>
        <taxon>Liliopsida</taxon>
        <taxon>Zosteraceae</taxon>
        <taxon>Zostera</taxon>
    </lineage>
</organism>
<dbReference type="PROSITE" id="PS50066">
    <property type="entry name" value="MADS_BOX_2"/>
    <property type="match status" value="1"/>
</dbReference>
<evidence type="ECO:0000259" key="6">
    <source>
        <dbReference type="PROSITE" id="PS50066"/>
    </source>
</evidence>
<reference evidence="9" key="1">
    <citation type="journal article" date="2016" name="Nature">
        <title>The genome of the seagrass Zostera marina reveals angiosperm adaptation to the sea.</title>
        <authorList>
            <person name="Olsen J.L."/>
            <person name="Rouze P."/>
            <person name="Verhelst B."/>
            <person name="Lin Y.-C."/>
            <person name="Bayer T."/>
            <person name="Collen J."/>
            <person name="Dattolo E."/>
            <person name="De Paoli E."/>
            <person name="Dittami S."/>
            <person name="Maumus F."/>
            <person name="Michel G."/>
            <person name="Kersting A."/>
            <person name="Lauritano C."/>
            <person name="Lohaus R."/>
            <person name="Toepel M."/>
            <person name="Tonon T."/>
            <person name="Vanneste K."/>
            <person name="Amirebrahimi M."/>
            <person name="Brakel J."/>
            <person name="Bostroem C."/>
            <person name="Chovatia M."/>
            <person name="Grimwood J."/>
            <person name="Jenkins J.W."/>
            <person name="Jueterbock A."/>
            <person name="Mraz A."/>
            <person name="Stam W.T."/>
            <person name="Tice H."/>
            <person name="Bornberg-Bauer E."/>
            <person name="Green P.J."/>
            <person name="Pearson G.A."/>
            <person name="Procaccini G."/>
            <person name="Duarte C.M."/>
            <person name="Schmutz J."/>
            <person name="Reusch T.B.H."/>
            <person name="Van de Peer Y."/>
        </authorList>
    </citation>
    <scope>NUCLEOTIDE SEQUENCE [LARGE SCALE GENOMIC DNA]</scope>
    <source>
        <strain evidence="9">cv. Finnish</strain>
    </source>
</reference>
<dbReference type="Gene3D" id="3.40.1810.10">
    <property type="entry name" value="Transcription factor, MADS-box"/>
    <property type="match status" value="1"/>
</dbReference>
<keyword evidence="4" id="KW-0804">Transcription</keyword>
<keyword evidence="3" id="KW-0238">DNA-binding</keyword>
<accession>A0A0K9NPA9</accession>
<dbReference type="SMART" id="SM00432">
    <property type="entry name" value="MADS"/>
    <property type="match status" value="1"/>
</dbReference>
<evidence type="ECO:0000256" key="3">
    <source>
        <dbReference type="ARBA" id="ARBA00023125"/>
    </source>
</evidence>
<evidence type="ECO:0000256" key="1">
    <source>
        <dbReference type="ARBA" id="ARBA00004123"/>
    </source>
</evidence>
<dbReference type="AlphaFoldDB" id="A0A0K9NPA9"/>
<dbReference type="InterPro" id="IPR050142">
    <property type="entry name" value="MADS-box/MEF2_TF"/>
</dbReference>
<keyword evidence="2" id="KW-0805">Transcription regulation</keyword>
<evidence type="ECO:0000256" key="2">
    <source>
        <dbReference type="ARBA" id="ARBA00023015"/>
    </source>
</evidence>
<dbReference type="OrthoDB" id="1898716at2759"/>
<keyword evidence="5" id="KW-0539">Nucleus</keyword>
<proteinExistence type="predicted"/>
<dbReference type="Pfam" id="PF00319">
    <property type="entry name" value="SRF-TF"/>
    <property type="match status" value="1"/>
</dbReference>
<dbReference type="Pfam" id="PF01486">
    <property type="entry name" value="K-box"/>
    <property type="match status" value="1"/>
</dbReference>
<dbReference type="GO" id="GO:0000978">
    <property type="term" value="F:RNA polymerase II cis-regulatory region sequence-specific DNA binding"/>
    <property type="evidence" value="ECO:0000318"/>
    <property type="project" value="GO_Central"/>
</dbReference>
<dbReference type="GO" id="GO:0046983">
    <property type="term" value="F:protein dimerization activity"/>
    <property type="evidence" value="ECO:0007669"/>
    <property type="project" value="InterPro"/>
</dbReference>
<name>A0A0K9NPA9_ZOSMR</name>
<evidence type="ECO:0000256" key="4">
    <source>
        <dbReference type="ARBA" id="ARBA00023163"/>
    </source>
</evidence>
<keyword evidence="9" id="KW-1185">Reference proteome</keyword>
<evidence type="ECO:0000313" key="8">
    <source>
        <dbReference type="EMBL" id="KMZ58453.1"/>
    </source>
</evidence>
<dbReference type="SUPFAM" id="SSF55455">
    <property type="entry name" value="SRF-like"/>
    <property type="match status" value="1"/>
</dbReference>
<protein>
    <submittedName>
        <fullName evidence="8">MADS-box transcription factor 32</fullName>
    </submittedName>
</protein>
<dbReference type="InterPro" id="IPR036879">
    <property type="entry name" value="TF_MADSbox_sf"/>
</dbReference>
<sequence>MVRGKMQIRRIDNPIQKQSTFYKRRDGLFKKAKELSVLCDANLLLILFSTTGKLYEFHSPSFSSSKEFIRKYETATHTQIWCDSLLERNAEKERFEQLCHGLETELRFLRVDDEQCYSVPALGRLERTLEDSVNKVRAEKYRKIEAEMGRLENMVLHHDEEKNFLCQKLGNVEMNKDAAMLDLKLGFN</sequence>
<evidence type="ECO:0000313" key="9">
    <source>
        <dbReference type="Proteomes" id="UP000036987"/>
    </source>
</evidence>
<dbReference type="InterPro" id="IPR002100">
    <property type="entry name" value="TF_MADSbox"/>
</dbReference>
<dbReference type="GO" id="GO:0005634">
    <property type="term" value="C:nucleus"/>
    <property type="evidence" value="ECO:0007669"/>
    <property type="project" value="UniProtKB-SubCell"/>
</dbReference>
<dbReference type="PRINTS" id="PR00404">
    <property type="entry name" value="MADSDOMAIN"/>
</dbReference>
<gene>
    <name evidence="8" type="ORF">ZOSMA_76G00080</name>
</gene>
<dbReference type="PROSITE" id="PS00350">
    <property type="entry name" value="MADS_BOX_1"/>
    <property type="match status" value="1"/>
</dbReference>
<evidence type="ECO:0000256" key="5">
    <source>
        <dbReference type="ARBA" id="ARBA00023242"/>
    </source>
</evidence>
<comment type="caution">
    <text evidence="8">The sequence shown here is derived from an EMBL/GenBank/DDBJ whole genome shotgun (WGS) entry which is preliminary data.</text>
</comment>
<dbReference type="GO" id="GO:0006357">
    <property type="term" value="P:regulation of transcription by RNA polymerase II"/>
    <property type="evidence" value="ECO:0000318"/>
    <property type="project" value="GO_Central"/>
</dbReference>